<sequence>MPNDTPRGGDNITWRRTADRTHIVGQGRETVIFLYGSLSHFKSDATLPPFFGIIRPSRHLSREFSNETAPLLSPLISPA</sequence>
<gene>
    <name evidence="1" type="ORF">TNCT_658291</name>
</gene>
<evidence type="ECO:0000313" key="2">
    <source>
        <dbReference type="Proteomes" id="UP000887116"/>
    </source>
</evidence>
<comment type="caution">
    <text evidence="1">The sequence shown here is derived from an EMBL/GenBank/DDBJ whole genome shotgun (WGS) entry which is preliminary data.</text>
</comment>
<name>A0A8X6LPZ3_TRICU</name>
<dbReference type="EMBL" id="BMAO01027525">
    <property type="protein sequence ID" value="GFR17785.1"/>
    <property type="molecule type" value="Genomic_DNA"/>
</dbReference>
<organism evidence="1 2">
    <name type="scientific">Trichonephila clavata</name>
    <name type="common">Joro spider</name>
    <name type="synonym">Nephila clavata</name>
    <dbReference type="NCBI Taxonomy" id="2740835"/>
    <lineage>
        <taxon>Eukaryota</taxon>
        <taxon>Metazoa</taxon>
        <taxon>Ecdysozoa</taxon>
        <taxon>Arthropoda</taxon>
        <taxon>Chelicerata</taxon>
        <taxon>Arachnida</taxon>
        <taxon>Araneae</taxon>
        <taxon>Araneomorphae</taxon>
        <taxon>Entelegynae</taxon>
        <taxon>Araneoidea</taxon>
        <taxon>Nephilidae</taxon>
        <taxon>Trichonephila</taxon>
    </lineage>
</organism>
<feature type="non-terminal residue" evidence="1">
    <location>
        <position position="79"/>
    </location>
</feature>
<accession>A0A8X6LPZ3</accession>
<protein>
    <submittedName>
        <fullName evidence="1">Uncharacterized protein</fullName>
    </submittedName>
</protein>
<dbReference type="AlphaFoldDB" id="A0A8X6LPZ3"/>
<proteinExistence type="predicted"/>
<reference evidence="1" key="1">
    <citation type="submission" date="2020-07" db="EMBL/GenBank/DDBJ databases">
        <title>Multicomponent nature underlies the extraordinary mechanical properties of spider dragline silk.</title>
        <authorList>
            <person name="Kono N."/>
            <person name="Nakamura H."/>
            <person name="Mori M."/>
            <person name="Yoshida Y."/>
            <person name="Ohtoshi R."/>
            <person name="Malay A.D."/>
            <person name="Moran D.A.P."/>
            <person name="Tomita M."/>
            <person name="Numata K."/>
            <person name="Arakawa K."/>
        </authorList>
    </citation>
    <scope>NUCLEOTIDE SEQUENCE</scope>
</reference>
<dbReference type="Proteomes" id="UP000887116">
    <property type="component" value="Unassembled WGS sequence"/>
</dbReference>
<evidence type="ECO:0000313" key="1">
    <source>
        <dbReference type="EMBL" id="GFR17785.1"/>
    </source>
</evidence>
<keyword evidence="2" id="KW-1185">Reference proteome</keyword>